<name>A0A0N0RTT9_ESCWE</name>
<feature type="coiled-coil region" evidence="1">
    <location>
        <begin position="192"/>
        <end position="219"/>
    </location>
</feature>
<accession>A0A0N0RTT9</accession>
<dbReference type="OrthoDB" id="5403729at2759"/>
<keyword evidence="4" id="KW-1185">Reference proteome</keyword>
<gene>
    <name evidence="3" type="ORF">ESCO_004072</name>
</gene>
<evidence type="ECO:0000256" key="2">
    <source>
        <dbReference type="SAM" id="MobiDB-lite"/>
    </source>
</evidence>
<reference evidence="3 4" key="1">
    <citation type="submission" date="2015-07" db="EMBL/GenBank/DDBJ databases">
        <title>The genome of the fungus Escovopsis weberi, a specialized disease agent of ant agriculture.</title>
        <authorList>
            <person name="de Man T.J."/>
            <person name="Stajich J.E."/>
            <person name="Kubicek C.P."/>
            <person name="Chenthamara K."/>
            <person name="Atanasova L."/>
            <person name="Druzhinina I.S."/>
            <person name="Birnbaum S."/>
            <person name="Barribeau S.M."/>
            <person name="Teiling C."/>
            <person name="Suen G."/>
            <person name="Currie C."/>
            <person name="Gerardo N.M."/>
        </authorList>
    </citation>
    <scope>NUCLEOTIDE SEQUENCE [LARGE SCALE GENOMIC DNA]</scope>
</reference>
<sequence length="219" mass="24102">MESLDNPLDKTTLSTISLLESRLLRIEHLLHGSSYPLPQSPQSPPPPPPAALGHNDSALRKLVDLDRRFARLLSDTRVYGELIKIYKATPDLFHSPAPSLPPSQLDPAALRSIVLAAAPSYPATLSTLTAVTDIPVPDPAASAHIISLARRIRAVEAAQAAQDAELADLRARSEKLVRAWFEAGVVPASEGLAGVEARLQRLEREMRRRERQREEERRL</sequence>
<dbReference type="EMBL" id="LGSR01000013">
    <property type="protein sequence ID" value="KOS21103.1"/>
    <property type="molecule type" value="Genomic_DNA"/>
</dbReference>
<evidence type="ECO:0008006" key="5">
    <source>
        <dbReference type="Google" id="ProtNLM"/>
    </source>
</evidence>
<keyword evidence="1" id="KW-0175">Coiled coil</keyword>
<protein>
    <recommendedName>
        <fullName evidence="5">Nuclear distribution protein</fullName>
    </recommendedName>
</protein>
<dbReference type="AlphaFoldDB" id="A0A0N0RTT9"/>
<proteinExistence type="predicted"/>
<organism evidence="3 4">
    <name type="scientific">Escovopsis weberi</name>
    <dbReference type="NCBI Taxonomy" id="150374"/>
    <lineage>
        <taxon>Eukaryota</taxon>
        <taxon>Fungi</taxon>
        <taxon>Dikarya</taxon>
        <taxon>Ascomycota</taxon>
        <taxon>Pezizomycotina</taxon>
        <taxon>Sordariomycetes</taxon>
        <taxon>Hypocreomycetidae</taxon>
        <taxon>Hypocreales</taxon>
        <taxon>Hypocreaceae</taxon>
        <taxon>Escovopsis</taxon>
    </lineage>
</organism>
<comment type="caution">
    <text evidence="3">The sequence shown here is derived from an EMBL/GenBank/DDBJ whole genome shotgun (WGS) entry which is preliminary data.</text>
</comment>
<feature type="region of interest" description="Disordered" evidence="2">
    <location>
        <begin position="34"/>
        <end position="54"/>
    </location>
</feature>
<evidence type="ECO:0000256" key="1">
    <source>
        <dbReference type="SAM" id="Coils"/>
    </source>
</evidence>
<feature type="compositionally biased region" description="Pro residues" evidence="2">
    <location>
        <begin position="38"/>
        <end position="50"/>
    </location>
</feature>
<dbReference type="Proteomes" id="UP000053831">
    <property type="component" value="Unassembled WGS sequence"/>
</dbReference>
<evidence type="ECO:0000313" key="4">
    <source>
        <dbReference type="Proteomes" id="UP000053831"/>
    </source>
</evidence>
<evidence type="ECO:0000313" key="3">
    <source>
        <dbReference type="EMBL" id="KOS21103.1"/>
    </source>
</evidence>